<reference evidence="2" key="1">
    <citation type="submission" date="2022-12" db="EMBL/GenBank/DDBJ databases">
        <title>Reference genome sequencing for broad-spectrum identification of bacterial and archaeal isolates by mass spectrometry.</title>
        <authorList>
            <person name="Sekiguchi Y."/>
            <person name="Tourlousse D.M."/>
        </authorList>
    </citation>
    <scope>NUCLEOTIDE SEQUENCE</scope>
    <source>
        <strain evidence="2">301</strain>
    </source>
</reference>
<sequence>MTDDAKSQRVAAVLAAIRPLAAEYYRLTGKPLGVTGELGEHAAAELLGLELASARTKGHDALRIGADGTARRVQIKTRVADSKGSGSKKLGTLAHHDHCDTVLLVLLGAATFDPREIWEAPMSALAERLAKPGSKARDRGRLSIGEFKRIGRLVWPSPGE</sequence>
<proteinExistence type="predicted"/>
<accession>A0A9W6CK66</accession>
<dbReference type="EMBL" id="JAVDPY010000002">
    <property type="protein sequence ID" value="MDR6332914.1"/>
    <property type="molecule type" value="Genomic_DNA"/>
</dbReference>
<evidence type="ECO:0000313" key="5">
    <source>
        <dbReference type="Proteomes" id="UP001245370"/>
    </source>
</evidence>
<protein>
    <recommendedName>
        <fullName evidence="1">DUF6998 domain-containing protein</fullName>
    </recommendedName>
</protein>
<evidence type="ECO:0000313" key="2">
    <source>
        <dbReference type="EMBL" id="GLI21192.1"/>
    </source>
</evidence>
<evidence type="ECO:0000259" key="1">
    <source>
        <dbReference type="Pfam" id="PF22522"/>
    </source>
</evidence>
<evidence type="ECO:0000313" key="4">
    <source>
        <dbReference type="Proteomes" id="UP001144397"/>
    </source>
</evidence>
<dbReference type="EMBL" id="BSDO01000001">
    <property type="protein sequence ID" value="GLI21192.1"/>
    <property type="molecule type" value="Genomic_DNA"/>
</dbReference>
<evidence type="ECO:0000313" key="3">
    <source>
        <dbReference type="EMBL" id="MDR6332914.1"/>
    </source>
</evidence>
<dbReference type="Pfam" id="PF22522">
    <property type="entry name" value="DUF6998"/>
    <property type="match status" value="1"/>
</dbReference>
<dbReference type="Proteomes" id="UP001144397">
    <property type="component" value="Unassembled WGS sequence"/>
</dbReference>
<comment type="caution">
    <text evidence="2">The sequence shown here is derived from an EMBL/GenBank/DDBJ whole genome shotgun (WGS) entry which is preliminary data.</text>
</comment>
<organism evidence="2 4">
    <name type="scientific">Xanthobacter flavus</name>
    <dbReference type="NCBI Taxonomy" id="281"/>
    <lineage>
        <taxon>Bacteria</taxon>
        <taxon>Pseudomonadati</taxon>
        <taxon>Pseudomonadota</taxon>
        <taxon>Alphaproteobacteria</taxon>
        <taxon>Hyphomicrobiales</taxon>
        <taxon>Xanthobacteraceae</taxon>
        <taxon>Xanthobacter</taxon>
    </lineage>
</organism>
<reference evidence="3 5" key="2">
    <citation type="submission" date="2023-07" db="EMBL/GenBank/DDBJ databases">
        <title>Genomic Encyclopedia of Type Strains, Phase IV (KMG-IV): sequencing the most valuable type-strain genomes for metagenomic binning, comparative biology and taxonomic classification.</title>
        <authorList>
            <person name="Goeker M."/>
        </authorList>
    </citation>
    <scope>NUCLEOTIDE SEQUENCE [LARGE SCALE GENOMIC DNA]</scope>
    <source>
        <strain evidence="3 5">DSM 338</strain>
    </source>
</reference>
<name>A0A9W6CK66_XANFL</name>
<gene>
    <name evidence="3" type="ORF">GGQ86_001378</name>
    <name evidence="2" type="ORF">XFLAVUS301_08660</name>
</gene>
<feature type="domain" description="DUF6998" evidence="1">
    <location>
        <begin position="34"/>
        <end position="150"/>
    </location>
</feature>
<dbReference type="RefSeq" id="WP_281805671.1">
    <property type="nucleotide sequence ID" value="NZ_BSDO01000001.1"/>
</dbReference>
<dbReference type="InterPro" id="IPR054267">
    <property type="entry name" value="DUF6998"/>
</dbReference>
<keyword evidence="5" id="KW-1185">Reference proteome</keyword>
<dbReference type="GeneID" id="95761660"/>
<dbReference type="Proteomes" id="UP001245370">
    <property type="component" value="Unassembled WGS sequence"/>
</dbReference>
<dbReference type="AlphaFoldDB" id="A0A9W6CK66"/>